<dbReference type="Pfam" id="PF25778">
    <property type="entry name" value="DUF7948"/>
    <property type="match status" value="1"/>
</dbReference>
<evidence type="ECO:0000259" key="2">
    <source>
        <dbReference type="Pfam" id="PF25778"/>
    </source>
</evidence>
<feature type="domain" description="DUF7948" evidence="2">
    <location>
        <begin position="37"/>
        <end position="238"/>
    </location>
</feature>
<accession>A0A2V2YZ47</accession>
<dbReference type="Pfam" id="PF06739">
    <property type="entry name" value="SBBP"/>
    <property type="match status" value="5"/>
</dbReference>
<feature type="region of interest" description="Disordered" evidence="1">
    <location>
        <begin position="688"/>
        <end position="733"/>
    </location>
</feature>
<dbReference type="AlphaFoldDB" id="A0A2V2YZ47"/>
<dbReference type="InterPro" id="IPR010620">
    <property type="entry name" value="SBBP_repeat"/>
</dbReference>
<comment type="caution">
    <text evidence="3">The sequence shown here is derived from an EMBL/GenBank/DDBJ whole genome shotgun (WGS) entry which is preliminary data.</text>
</comment>
<protein>
    <submittedName>
        <fullName evidence="3">Beta-propeller repeat-containing protein</fullName>
    </submittedName>
</protein>
<evidence type="ECO:0000313" key="3">
    <source>
        <dbReference type="EMBL" id="PWW05134.1"/>
    </source>
</evidence>
<dbReference type="InterPro" id="IPR057708">
    <property type="entry name" value="DUF7948"/>
</dbReference>
<sequence length="733" mass="77961">MNPPVEIQQREAMRQKLNGMPLVFMNAFDTADLARGIVYSADGKRMKANFASDRAELMFYGQPNTNRPTASNNKLMYQIRLNLRYVNANPAAKLELLEEADGSRNYLKGGTRDQWFSNLKPYYKLAYRGLWPGVDLIFYEGEHGFKYDVLLHPGADIQQVQFEYEGADGLFIDQQGGLEIHTSLQTIRESIPLSYQRVDGKQQEISCCYRIIDAAAKRFGYALMDSYNPSLPLTIDPMLLYSKVIGAMNGYFNYVRSVAIDSEGYAYGSGYTSGSDFPVTPGAYQTTFGGVYDAFVFKMTPKGDNLVYATYLGGTRDDYNSSIAIDQDGNAYVTGSTYSLDFPITPGAISNPSTGGVRIYLSKLNASGSELIYSAVFGGSGSNGVSDIAVDSEGNAYLTGDTSSADFPTTTGALRTVINAAGADSYVSKINASGSDFLYSTYLGGSSYNSANGIAVNSLGHAYVGGETASNNFPVTAGAFSTTYSGNYDGFIAQLNPEGSALLYATYLGGNQSDTISDIAIDDLGNAYVTGYTTSTNFPTTSSAFLTTSPASTNSFVTKLNKTGSELVYSTYLGGASFDAGYGIAVDKSHAAYITGATSSTDFPTTPGAVQSKRVGSQNVFFTIVSLTGTDLIYSTYYGGSSSDTGESISVNALGQALIGGYSSSTNFPSNLKNGIRPQKGFILKFGTPGPTGPTGPTGSTGGDGTNGFYRSDRCNGTNGIASAKPASREHYG</sequence>
<organism evidence="3 4">
    <name type="scientific">Paenibacillus cellulosilyticus</name>
    <dbReference type="NCBI Taxonomy" id="375489"/>
    <lineage>
        <taxon>Bacteria</taxon>
        <taxon>Bacillati</taxon>
        <taxon>Bacillota</taxon>
        <taxon>Bacilli</taxon>
        <taxon>Bacillales</taxon>
        <taxon>Paenibacillaceae</taxon>
        <taxon>Paenibacillus</taxon>
    </lineage>
</organism>
<dbReference type="EMBL" id="QGTQ01000005">
    <property type="protein sequence ID" value="PWW05134.1"/>
    <property type="molecule type" value="Genomic_DNA"/>
</dbReference>
<evidence type="ECO:0000313" key="4">
    <source>
        <dbReference type="Proteomes" id="UP000246635"/>
    </source>
</evidence>
<dbReference type="PANTHER" id="PTHR35580">
    <property type="entry name" value="CELL SURFACE GLYCOPROTEIN (S-LAYER PROTEIN)-LIKE PROTEIN"/>
    <property type="match status" value="1"/>
</dbReference>
<gene>
    <name evidence="3" type="ORF">DFQ01_105118</name>
</gene>
<reference evidence="3 4" key="1">
    <citation type="submission" date="2018-05" db="EMBL/GenBank/DDBJ databases">
        <title>Genomic Encyclopedia of Type Strains, Phase III (KMG-III): the genomes of soil and plant-associated and newly described type strains.</title>
        <authorList>
            <person name="Whitman W."/>
        </authorList>
    </citation>
    <scope>NUCLEOTIDE SEQUENCE [LARGE SCALE GENOMIC DNA]</scope>
    <source>
        <strain evidence="3 4">CECT 5696</strain>
    </source>
</reference>
<dbReference type="InterPro" id="IPR011042">
    <property type="entry name" value="6-blade_b-propeller_TolB-like"/>
</dbReference>
<dbReference type="Gene3D" id="2.120.10.30">
    <property type="entry name" value="TolB, C-terminal domain"/>
    <property type="match status" value="1"/>
</dbReference>
<dbReference type="InterPro" id="IPR052918">
    <property type="entry name" value="Motility_Chemotaxis_Reg"/>
</dbReference>
<dbReference type="PANTHER" id="PTHR35580:SF1">
    <property type="entry name" value="PHYTASE-LIKE DOMAIN-CONTAINING PROTEIN"/>
    <property type="match status" value="1"/>
</dbReference>
<name>A0A2V2YZ47_9BACL</name>
<dbReference type="SUPFAM" id="SSF63829">
    <property type="entry name" value="Calcium-dependent phosphotriesterase"/>
    <property type="match status" value="1"/>
</dbReference>
<proteinExistence type="predicted"/>
<keyword evidence="4" id="KW-1185">Reference proteome</keyword>
<dbReference type="Proteomes" id="UP000246635">
    <property type="component" value="Unassembled WGS sequence"/>
</dbReference>
<evidence type="ECO:0000256" key="1">
    <source>
        <dbReference type="SAM" id="MobiDB-lite"/>
    </source>
</evidence>